<dbReference type="EMBL" id="LT899436">
    <property type="protein sequence ID" value="SNR15381.1"/>
    <property type="molecule type" value="Genomic_DNA"/>
</dbReference>
<gene>
    <name evidence="1" type="ORF">TJEJU_1660</name>
</gene>
<dbReference type="Proteomes" id="UP000215214">
    <property type="component" value="Chromosome TJEJU"/>
</dbReference>
<organism evidence="1 2">
    <name type="scientific">Tenacibaculum jejuense</name>
    <dbReference type="NCBI Taxonomy" id="584609"/>
    <lineage>
        <taxon>Bacteria</taxon>
        <taxon>Pseudomonadati</taxon>
        <taxon>Bacteroidota</taxon>
        <taxon>Flavobacteriia</taxon>
        <taxon>Flavobacteriales</taxon>
        <taxon>Flavobacteriaceae</taxon>
        <taxon>Tenacibaculum</taxon>
    </lineage>
</organism>
<name>A0A238U867_9FLAO</name>
<evidence type="ECO:0000313" key="2">
    <source>
        <dbReference type="Proteomes" id="UP000215214"/>
    </source>
</evidence>
<proteinExistence type="predicted"/>
<accession>A0A238U867</accession>
<keyword evidence="2" id="KW-1185">Reference proteome</keyword>
<evidence type="ECO:0000313" key="1">
    <source>
        <dbReference type="EMBL" id="SNR15381.1"/>
    </source>
</evidence>
<reference evidence="1 2" key="1">
    <citation type="submission" date="2017-07" db="EMBL/GenBank/DDBJ databases">
        <authorList>
            <person name="Sun Z.S."/>
            <person name="Albrecht U."/>
            <person name="Echele G."/>
            <person name="Lee C.C."/>
        </authorList>
    </citation>
    <scope>NUCLEOTIDE SEQUENCE [LARGE SCALE GENOMIC DNA]</scope>
    <source>
        <strain evidence="2">type strain: KCTC 22618</strain>
    </source>
</reference>
<protein>
    <submittedName>
        <fullName evidence="1">Uncharacterized protein</fullName>
    </submittedName>
</protein>
<dbReference type="AlphaFoldDB" id="A0A238U867"/>
<dbReference type="KEGG" id="tje:TJEJU_1660"/>
<sequence length="147" mass="17371">MILKSINFIVDLFNREIQEKFQVGSNVVIANRIIDAKDEIPVENLNKIVITLLHFEREHKSEKIYNLYLSLLSNFEDYYESLKFFEQTIFIQNKLMALEQNNLPQGIKNMKCIEIQDLKLTDIFSLYKTKSTIFQPSALYKVQILMD</sequence>